<dbReference type="AlphaFoldDB" id="A0A3M7T5F5"/>
<gene>
    <name evidence="1" type="ORF">BpHYR1_022244</name>
</gene>
<dbReference type="Proteomes" id="UP000276133">
    <property type="component" value="Unassembled WGS sequence"/>
</dbReference>
<comment type="caution">
    <text evidence="1">The sequence shown here is derived from an EMBL/GenBank/DDBJ whole genome shotgun (WGS) entry which is preliminary data.</text>
</comment>
<dbReference type="EMBL" id="REGN01000248">
    <property type="protein sequence ID" value="RNA43242.1"/>
    <property type="molecule type" value="Genomic_DNA"/>
</dbReference>
<protein>
    <submittedName>
        <fullName evidence="1">Uncharacterized protein</fullName>
    </submittedName>
</protein>
<organism evidence="1 2">
    <name type="scientific">Brachionus plicatilis</name>
    <name type="common">Marine rotifer</name>
    <name type="synonym">Brachionus muelleri</name>
    <dbReference type="NCBI Taxonomy" id="10195"/>
    <lineage>
        <taxon>Eukaryota</taxon>
        <taxon>Metazoa</taxon>
        <taxon>Spiralia</taxon>
        <taxon>Gnathifera</taxon>
        <taxon>Rotifera</taxon>
        <taxon>Eurotatoria</taxon>
        <taxon>Monogononta</taxon>
        <taxon>Pseudotrocha</taxon>
        <taxon>Ploima</taxon>
        <taxon>Brachionidae</taxon>
        <taxon>Brachionus</taxon>
    </lineage>
</organism>
<evidence type="ECO:0000313" key="1">
    <source>
        <dbReference type="EMBL" id="RNA43242.1"/>
    </source>
</evidence>
<proteinExistence type="predicted"/>
<evidence type="ECO:0000313" key="2">
    <source>
        <dbReference type="Proteomes" id="UP000276133"/>
    </source>
</evidence>
<accession>A0A3M7T5F5</accession>
<keyword evidence="2" id="KW-1185">Reference proteome</keyword>
<name>A0A3M7T5F5_BRAPC</name>
<sequence>MQQTNGSFNIFPIKAKICEIRLNEKKILNENFLKAVTLNNKKGKKNQIFHFKNLLGFDLNFSNTKYG</sequence>
<reference evidence="1 2" key="1">
    <citation type="journal article" date="2018" name="Sci. Rep.">
        <title>Genomic signatures of local adaptation to the degree of environmental predictability in rotifers.</title>
        <authorList>
            <person name="Franch-Gras L."/>
            <person name="Hahn C."/>
            <person name="Garcia-Roger E.M."/>
            <person name="Carmona M.J."/>
            <person name="Serra M."/>
            <person name="Gomez A."/>
        </authorList>
    </citation>
    <scope>NUCLEOTIDE SEQUENCE [LARGE SCALE GENOMIC DNA]</scope>
    <source>
        <strain evidence="1">HYR1</strain>
    </source>
</reference>